<dbReference type="Proteomes" id="UP000595564">
    <property type="component" value="Chromosome"/>
</dbReference>
<dbReference type="Gene3D" id="2.40.10.220">
    <property type="entry name" value="predicted glycosyltransferase like domains"/>
    <property type="match status" value="1"/>
</dbReference>
<evidence type="ECO:0000259" key="1">
    <source>
        <dbReference type="Pfam" id="PF07238"/>
    </source>
</evidence>
<dbReference type="KEGG" id="thyd:TTHT_0928"/>
<accession>A0A7R6PMU6</accession>
<dbReference type="Pfam" id="PF07238">
    <property type="entry name" value="PilZ"/>
    <property type="match status" value="1"/>
</dbReference>
<reference evidence="2 3" key="1">
    <citation type="journal article" date="2012" name="Extremophiles">
        <title>Thermotomaculum hydrothermale gen. nov., sp. nov., a novel heterotrophic thermophile within the phylum Acidobacteria from a deep-sea hydrothermal vent chimney in the Southern Okinawa Trough.</title>
        <authorList>
            <person name="Izumi H."/>
            <person name="Nunoura T."/>
            <person name="Miyazaki M."/>
            <person name="Mino S."/>
            <person name="Toki T."/>
            <person name="Takai K."/>
            <person name="Sako Y."/>
            <person name="Sawabe T."/>
            <person name="Nakagawa S."/>
        </authorList>
    </citation>
    <scope>NUCLEOTIDE SEQUENCE [LARGE SCALE GENOMIC DNA]</scope>
    <source>
        <strain evidence="2 3">AC55</strain>
    </source>
</reference>
<dbReference type="AlphaFoldDB" id="A0A7R6PMU6"/>
<feature type="domain" description="PilZ" evidence="1">
    <location>
        <begin position="5"/>
        <end position="124"/>
    </location>
</feature>
<keyword evidence="3" id="KW-1185">Reference proteome</keyword>
<dbReference type="EMBL" id="AP017470">
    <property type="protein sequence ID" value="BBB32483.1"/>
    <property type="molecule type" value="Genomic_DNA"/>
</dbReference>
<evidence type="ECO:0000313" key="2">
    <source>
        <dbReference type="EMBL" id="BBB32483.1"/>
    </source>
</evidence>
<dbReference type="SUPFAM" id="SSF141371">
    <property type="entry name" value="PilZ domain-like"/>
    <property type="match status" value="1"/>
</dbReference>
<dbReference type="RefSeq" id="WP_201328834.1">
    <property type="nucleotide sequence ID" value="NZ_AP017470.1"/>
</dbReference>
<sequence>MGYEEKRRHKRIDLKGYINIYPLAIKGNSNPLKGKFKNISEGGILFECSRKVNIDTILKIEFFLPNNKALAARYKEFTNVIGHKIVILGKVVRLIKKNNENFELGIQFINMYEGDFTNLKRFLELVDKNYVW</sequence>
<dbReference type="InterPro" id="IPR009875">
    <property type="entry name" value="PilZ_domain"/>
</dbReference>
<name>A0A7R6PMU6_9BACT</name>
<gene>
    <name evidence="2" type="ORF">TTHT_0928</name>
</gene>
<proteinExistence type="predicted"/>
<dbReference type="GO" id="GO:0035438">
    <property type="term" value="F:cyclic-di-GMP binding"/>
    <property type="evidence" value="ECO:0007669"/>
    <property type="project" value="InterPro"/>
</dbReference>
<protein>
    <recommendedName>
        <fullName evidence="1">PilZ domain-containing protein</fullName>
    </recommendedName>
</protein>
<evidence type="ECO:0000313" key="3">
    <source>
        <dbReference type="Proteomes" id="UP000595564"/>
    </source>
</evidence>
<organism evidence="2 3">
    <name type="scientific">Thermotomaculum hydrothermale</name>
    <dbReference type="NCBI Taxonomy" id="981385"/>
    <lineage>
        <taxon>Bacteria</taxon>
        <taxon>Pseudomonadati</taxon>
        <taxon>Acidobacteriota</taxon>
        <taxon>Holophagae</taxon>
        <taxon>Thermotomaculales</taxon>
        <taxon>Thermotomaculaceae</taxon>
        <taxon>Thermotomaculum</taxon>
    </lineage>
</organism>